<evidence type="ECO:0000313" key="2">
    <source>
        <dbReference type="Proteomes" id="UP001310022"/>
    </source>
</evidence>
<protein>
    <submittedName>
        <fullName evidence="1">Uncharacterized protein</fullName>
    </submittedName>
</protein>
<gene>
    <name evidence="1" type="ORF">PEDI_25790</name>
</gene>
<organism evidence="1 2">
    <name type="scientific">Persicobacter diffluens</name>
    <dbReference type="NCBI Taxonomy" id="981"/>
    <lineage>
        <taxon>Bacteria</taxon>
        <taxon>Pseudomonadati</taxon>
        <taxon>Bacteroidota</taxon>
        <taxon>Cytophagia</taxon>
        <taxon>Cytophagales</taxon>
        <taxon>Persicobacteraceae</taxon>
        <taxon>Persicobacter</taxon>
    </lineage>
</organism>
<dbReference type="AlphaFoldDB" id="A0AAN4W0F2"/>
<reference evidence="1 2" key="1">
    <citation type="submission" date="2021-12" db="EMBL/GenBank/DDBJ databases">
        <title>Genome sequencing of bacteria with rrn-lacking chromosome and rrn-plasmid.</title>
        <authorList>
            <person name="Anda M."/>
            <person name="Iwasaki W."/>
        </authorList>
    </citation>
    <scope>NUCLEOTIDE SEQUENCE [LARGE SCALE GENOMIC DNA]</scope>
    <source>
        <strain evidence="1 2">NBRC 15940</strain>
    </source>
</reference>
<evidence type="ECO:0000313" key="1">
    <source>
        <dbReference type="EMBL" id="GJM62027.1"/>
    </source>
</evidence>
<proteinExistence type="predicted"/>
<dbReference type="EMBL" id="BQKE01000001">
    <property type="protein sequence ID" value="GJM62027.1"/>
    <property type="molecule type" value="Genomic_DNA"/>
</dbReference>
<name>A0AAN4W0F2_9BACT</name>
<keyword evidence="2" id="KW-1185">Reference proteome</keyword>
<comment type="caution">
    <text evidence="1">The sequence shown here is derived from an EMBL/GenBank/DDBJ whole genome shotgun (WGS) entry which is preliminary data.</text>
</comment>
<accession>A0AAN4W0F2</accession>
<sequence>MPEITLKRSTLLSPNPWAHSNFPFITLLAVHFNKTIDIPFFSHDNDFI</sequence>
<dbReference type="Proteomes" id="UP001310022">
    <property type="component" value="Unassembled WGS sequence"/>
</dbReference>